<evidence type="ECO:0000313" key="3">
    <source>
        <dbReference type="Proteomes" id="UP000061587"/>
    </source>
</evidence>
<feature type="chain" id="PRO_5006050550" evidence="1">
    <location>
        <begin position="24"/>
        <end position="109"/>
    </location>
</feature>
<sequence length="109" mass="12478">MNVKKIISLIMLLFMLLPLGAQNSEGKQCYKIAACDWMMLKRQKIGSFQLMKELGGDGIEMDMGGLGKRDTFDNKFHQPISVNYLKKQHRNSILKSLLWRCPDSLDNLS</sequence>
<feature type="signal peptide" evidence="1">
    <location>
        <begin position="1"/>
        <end position="23"/>
    </location>
</feature>
<proteinExistence type="predicted"/>
<keyword evidence="1" id="KW-0732">Signal</keyword>
<accession>A0A0P0M388</accession>
<evidence type="ECO:0000313" key="2">
    <source>
        <dbReference type="EMBL" id="ALK85142.1"/>
    </source>
</evidence>
<reference evidence="2 3" key="2">
    <citation type="journal article" date="2016" name="Genome Biol. Evol.">
        <title>Extensive mobilome-driven genome diversification in mouse gut-associated Bacteroides vulgatus mpk.</title>
        <authorList>
            <person name="Lange A."/>
            <person name="Beier S."/>
            <person name="Steimle A."/>
            <person name="Autenrieth I.B."/>
            <person name="Huson D.H."/>
            <person name="Frick J.S."/>
        </authorList>
    </citation>
    <scope>NUCLEOTIDE SEQUENCE [LARGE SCALE GENOMIC DNA]</scope>
    <source>
        <strain evidence="3">mpk</strain>
    </source>
</reference>
<dbReference type="AlphaFoldDB" id="A0A0P0M388"/>
<organism evidence="2 3">
    <name type="scientific">Phocaeicola vulgatus</name>
    <name type="common">Bacteroides vulgatus</name>
    <dbReference type="NCBI Taxonomy" id="821"/>
    <lineage>
        <taxon>Bacteria</taxon>
        <taxon>Pseudomonadati</taxon>
        <taxon>Bacteroidota</taxon>
        <taxon>Bacteroidia</taxon>
        <taxon>Bacteroidales</taxon>
        <taxon>Bacteroidaceae</taxon>
        <taxon>Phocaeicola</taxon>
    </lineage>
</organism>
<reference evidence="3" key="1">
    <citation type="submission" date="2015-10" db="EMBL/GenBank/DDBJ databases">
        <title>Extensive mobilome-driven genome diversification in gut-associated Bacteroides vulgatus mpk.</title>
        <authorList>
            <person name="Beier S."/>
            <person name="Lange A."/>
            <person name="Huson D.H."/>
            <person name="Frick J.-S."/>
            <person name="Autenrieth I.B."/>
        </authorList>
    </citation>
    <scope>NUCLEOTIDE SEQUENCE [LARGE SCALE GENOMIC DNA]</scope>
    <source>
        <strain evidence="3">mpk</strain>
    </source>
</reference>
<keyword evidence="2" id="KW-0413">Isomerase</keyword>
<dbReference type="GO" id="GO:0016853">
    <property type="term" value="F:isomerase activity"/>
    <property type="evidence" value="ECO:0007669"/>
    <property type="project" value="UniProtKB-KW"/>
</dbReference>
<gene>
    <name evidence="2" type="ORF">BvMPK_2550</name>
</gene>
<dbReference type="PATRIC" id="fig|821.40.peg.3055"/>
<protein>
    <submittedName>
        <fullName evidence="2">Xylose Isomerase</fullName>
    </submittedName>
</protein>
<dbReference type="EMBL" id="CP013020">
    <property type="protein sequence ID" value="ALK85142.1"/>
    <property type="molecule type" value="Genomic_DNA"/>
</dbReference>
<name>A0A0P0M388_PHOVU</name>
<evidence type="ECO:0000256" key="1">
    <source>
        <dbReference type="SAM" id="SignalP"/>
    </source>
</evidence>
<dbReference type="Proteomes" id="UP000061587">
    <property type="component" value="Chromosome"/>
</dbReference>